<dbReference type="Pfam" id="PF15054">
    <property type="entry name" value="DUF4535"/>
    <property type="match status" value="1"/>
</dbReference>
<reference evidence="1" key="1">
    <citation type="submission" date="2015-08" db="UniProtKB">
        <authorList>
            <consortium name="WormBaseParasite"/>
        </authorList>
    </citation>
    <scope>IDENTIFICATION</scope>
</reference>
<evidence type="ECO:0000313" key="1">
    <source>
        <dbReference type="WBParaSite" id="SSTP_0001251350.1"/>
    </source>
</evidence>
<proteinExistence type="predicted"/>
<protein>
    <submittedName>
        <fullName evidence="1">Secreted protein</fullName>
    </submittedName>
</protein>
<dbReference type="InterPro" id="IPR027854">
    <property type="entry name" value="STMP1"/>
</dbReference>
<accession>A0A0K0EST4</accession>
<dbReference type="AlphaFoldDB" id="A0A0K0EST4"/>
<dbReference type="WBParaSite" id="SSTP_0001251350.1">
    <property type="protein sequence ID" value="SSTP_0001251350.1"/>
    <property type="gene ID" value="SSTP_0001251350"/>
</dbReference>
<name>A0A0K0EST4_STRER</name>
<organism evidence="1">
    <name type="scientific">Strongyloides stercoralis</name>
    <name type="common">Threadworm</name>
    <dbReference type="NCBI Taxonomy" id="6248"/>
    <lineage>
        <taxon>Eukaryota</taxon>
        <taxon>Metazoa</taxon>
        <taxon>Ecdysozoa</taxon>
        <taxon>Nematoda</taxon>
        <taxon>Chromadorea</taxon>
        <taxon>Rhabditida</taxon>
        <taxon>Tylenchina</taxon>
        <taxon>Panagrolaimomorpha</taxon>
        <taxon>Strongyloidoidea</taxon>
        <taxon>Strongyloididae</taxon>
        <taxon>Strongyloides</taxon>
    </lineage>
</organism>
<sequence>MITHDKKKMGVFSKFVCFTIGLYAGAYYDQNYEVPKLPDPASIPKKIEEFLERYKKDDVALLLIRATLTRSEIFLYKRKTF</sequence>